<name>A0A7H0VJ83_9FLAO</name>
<feature type="domain" description="NrtR DNA-binding winged helix" evidence="1">
    <location>
        <begin position="153"/>
        <end position="215"/>
    </location>
</feature>
<dbReference type="InterPro" id="IPR054105">
    <property type="entry name" value="WHD_NrtR"/>
</dbReference>
<evidence type="ECO:0000313" key="3">
    <source>
        <dbReference type="Proteomes" id="UP000516305"/>
    </source>
</evidence>
<gene>
    <name evidence="2" type="ORF">H4K34_08040</name>
</gene>
<dbReference type="GO" id="GO:0016787">
    <property type="term" value="F:hydrolase activity"/>
    <property type="evidence" value="ECO:0007669"/>
    <property type="project" value="UniProtKB-KW"/>
</dbReference>
<dbReference type="Proteomes" id="UP000516305">
    <property type="component" value="Chromosome"/>
</dbReference>
<dbReference type="AlphaFoldDB" id="A0A7H0VJ83"/>
<dbReference type="InterPro" id="IPR036390">
    <property type="entry name" value="WH_DNA-bd_sf"/>
</dbReference>
<keyword evidence="2" id="KW-0378">Hydrolase</keyword>
<dbReference type="InterPro" id="IPR036388">
    <property type="entry name" value="WH-like_DNA-bd_sf"/>
</dbReference>
<organism evidence="2 3">
    <name type="scientific">Croceimicrobium hydrocarbonivorans</name>
    <dbReference type="NCBI Taxonomy" id="2761580"/>
    <lineage>
        <taxon>Bacteria</taxon>
        <taxon>Pseudomonadati</taxon>
        <taxon>Bacteroidota</taxon>
        <taxon>Flavobacteriia</taxon>
        <taxon>Flavobacteriales</taxon>
        <taxon>Owenweeksiaceae</taxon>
        <taxon>Croceimicrobium</taxon>
    </lineage>
</organism>
<dbReference type="Pfam" id="PF21906">
    <property type="entry name" value="WHD_NrtR"/>
    <property type="match status" value="1"/>
</dbReference>
<dbReference type="EMBL" id="CP060139">
    <property type="protein sequence ID" value="QNR25781.1"/>
    <property type="molecule type" value="Genomic_DNA"/>
</dbReference>
<evidence type="ECO:0000259" key="1">
    <source>
        <dbReference type="Pfam" id="PF21906"/>
    </source>
</evidence>
<evidence type="ECO:0000313" key="2">
    <source>
        <dbReference type="EMBL" id="QNR25781.1"/>
    </source>
</evidence>
<keyword evidence="3" id="KW-1185">Reference proteome</keyword>
<accession>A0A7H0VJ83</accession>
<dbReference type="RefSeq" id="WP_210760305.1">
    <property type="nucleotide sequence ID" value="NZ_CP060139.1"/>
</dbReference>
<dbReference type="InterPro" id="IPR015797">
    <property type="entry name" value="NUDIX_hydrolase-like_dom_sf"/>
</dbReference>
<proteinExistence type="predicted"/>
<dbReference type="Gene3D" id="1.10.10.10">
    <property type="entry name" value="Winged helix-like DNA-binding domain superfamily/Winged helix DNA-binding domain"/>
    <property type="match status" value="1"/>
</dbReference>
<reference evidence="2 3" key="1">
    <citation type="submission" date="2020-08" db="EMBL/GenBank/DDBJ databases">
        <title>Croceimicrobium hydrocarbonivorans gen. nov., sp. nov., a novel marine bacterium isolated from a bacterial consortium that degrades polyethylene terephthalate.</title>
        <authorList>
            <person name="Liu R."/>
        </authorList>
    </citation>
    <scope>NUCLEOTIDE SEQUENCE [LARGE SCALE GENOMIC DNA]</scope>
    <source>
        <strain evidence="2 3">A20-9</strain>
    </source>
</reference>
<dbReference type="KEGG" id="chyd:H4K34_08040"/>
<sequence length="233" mass="27300">MHIEFSPDDFQVALSTSVVLYGFDGEDLKLLIGTKTNEPYKGADVLPSVVVKPKEDPILVARELMRSITGFDDWLIERLNVFADPYRNPVGRVVNIAYYGTLRLSEDLENDLRHSEYRWVKADHIPPLAYDHNDIVDYSKERLKRRVKRRPIGFSLLPREFTLNQIQRLYECALGRELDKRNFRRKLLKSELLIDTGKTIRSSPRAKRPSGLFRFDEKKYRTLSLEGYDFVYQ</sequence>
<dbReference type="Gene3D" id="3.90.79.10">
    <property type="entry name" value="Nucleoside Triphosphate Pyrophosphohydrolase"/>
    <property type="match status" value="1"/>
</dbReference>
<dbReference type="SUPFAM" id="SSF55811">
    <property type="entry name" value="Nudix"/>
    <property type="match status" value="1"/>
</dbReference>
<dbReference type="CDD" id="cd18873">
    <property type="entry name" value="NUDIX_NadM_like"/>
    <property type="match status" value="1"/>
</dbReference>
<dbReference type="SUPFAM" id="SSF46785">
    <property type="entry name" value="Winged helix' DNA-binding domain"/>
    <property type="match status" value="1"/>
</dbReference>
<protein>
    <submittedName>
        <fullName evidence="2">NUDIX hydrolase</fullName>
    </submittedName>
</protein>